<evidence type="ECO:0000256" key="1">
    <source>
        <dbReference type="SAM" id="MobiDB-lite"/>
    </source>
</evidence>
<feature type="domain" description="Lipoyl-binding" evidence="2">
    <location>
        <begin position="74"/>
        <end position="146"/>
    </location>
</feature>
<dbReference type="EMBL" id="LN609302">
    <property type="protein sequence ID" value="CEF54947.1"/>
    <property type="molecule type" value="Genomic_DNA"/>
</dbReference>
<protein>
    <submittedName>
        <fullName evidence="3">Acetyl-CoA carboxylase biotin carboxyl carrier protein</fullName>
    </submittedName>
</protein>
<feature type="region of interest" description="Disordered" evidence="1">
    <location>
        <begin position="49"/>
        <end position="72"/>
    </location>
</feature>
<organism evidence="3 4">
    <name type="scientific">Acetobacter ghanensis</name>
    <dbReference type="NCBI Taxonomy" id="431306"/>
    <lineage>
        <taxon>Bacteria</taxon>
        <taxon>Pseudomonadati</taxon>
        <taxon>Pseudomonadota</taxon>
        <taxon>Alphaproteobacteria</taxon>
        <taxon>Acetobacterales</taxon>
        <taxon>Acetobacteraceae</taxon>
        <taxon>Acetobacter</taxon>
    </lineage>
</organism>
<feature type="compositionally biased region" description="Low complexity" evidence="1">
    <location>
        <begin position="63"/>
        <end position="72"/>
    </location>
</feature>
<name>A0A0U5BHP1_9PROT</name>
<dbReference type="InterPro" id="IPR011053">
    <property type="entry name" value="Single_hybrid_motif"/>
</dbReference>
<evidence type="ECO:0000313" key="4">
    <source>
        <dbReference type="Proteomes" id="UP000068250"/>
    </source>
</evidence>
<dbReference type="Pfam" id="PF00364">
    <property type="entry name" value="Biotin_lipoyl"/>
    <property type="match status" value="1"/>
</dbReference>
<dbReference type="RefSeq" id="WP_059023268.1">
    <property type="nucleotide sequence ID" value="NZ_LN609302.1"/>
</dbReference>
<dbReference type="Proteomes" id="UP000068250">
    <property type="component" value="Chromosome I"/>
</dbReference>
<dbReference type="Gene3D" id="2.40.50.100">
    <property type="match status" value="1"/>
</dbReference>
<evidence type="ECO:0000259" key="2">
    <source>
        <dbReference type="Pfam" id="PF00364"/>
    </source>
</evidence>
<dbReference type="AlphaFoldDB" id="A0A0U5BHP1"/>
<proteinExistence type="predicted"/>
<dbReference type="InterPro" id="IPR000089">
    <property type="entry name" value="Biotin_lipoyl"/>
</dbReference>
<accession>A0A0U5BHP1</accession>
<dbReference type="PATRIC" id="fig|431306.5.peg.1077"/>
<reference evidence="4" key="1">
    <citation type="submission" date="2014-09" db="EMBL/GenBank/DDBJ databases">
        <authorList>
            <person name="Illeghems K.G."/>
        </authorList>
    </citation>
    <scope>NUCLEOTIDE SEQUENCE [LARGE SCALE GENOMIC DNA]</scope>
    <source>
        <strain evidence="4">LMG 23848T</strain>
    </source>
</reference>
<dbReference type="STRING" id="431306.AGA_1064"/>
<evidence type="ECO:0000313" key="3">
    <source>
        <dbReference type="EMBL" id="CEF54947.1"/>
    </source>
</evidence>
<dbReference type="SUPFAM" id="SSF51230">
    <property type="entry name" value="Single hybrid motif"/>
    <property type="match status" value="1"/>
</dbReference>
<sequence length="149" mass="15724">MEKPVTFPHFDTLPSPQEIVQITHWLQQAGLHELELKNSQGLHLRLVAGGGSQPVSPPPNVQTTEPAEPATTPVTTPYFGHLLLQDPATKKAFAPVGHTVREGESVALLGLGSITVAVHAPCAGVVSNITAQEGELVGYGRTIMSIKPA</sequence>
<gene>
    <name evidence="3" type="ORF">AGA_1064</name>
</gene>